<name>A0A6N4SMM9_CYTH3</name>
<gene>
    <name evidence="1" type="ordered locus">CHU_0237</name>
</gene>
<dbReference type="RefSeq" id="WP_011583645.1">
    <property type="nucleotide sequence ID" value="NC_008255.1"/>
</dbReference>
<accession>A0A6N4SMM9</accession>
<dbReference type="AlphaFoldDB" id="A0A6N4SMM9"/>
<proteinExistence type="predicted"/>
<keyword evidence="2" id="KW-1185">Reference proteome</keyword>
<protein>
    <submittedName>
        <fullName evidence="1">Uncharacterized protein</fullName>
    </submittedName>
</protein>
<reference evidence="1 2" key="1">
    <citation type="journal article" date="2007" name="Appl. Environ. Microbiol.">
        <title>Genome sequence of the cellulolytic gliding bacterium Cytophaga hutchinsonii.</title>
        <authorList>
            <person name="Xie G."/>
            <person name="Bruce D.C."/>
            <person name="Challacombe J.F."/>
            <person name="Chertkov O."/>
            <person name="Detter J.C."/>
            <person name="Gilna P."/>
            <person name="Han C.S."/>
            <person name="Lucas S."/>
            <person name="Misra M."/>
            <person name="Myers G.L."/>
            <person name="Richardson P."/>
            <person name="Tapia R."/>
            <person name="Thayer N."/>
            <person name="Thompson L.S."/>
            <person name="Brettin T.S."/>
            <person name="Henrissat B."/>
            <person name="Wilson D.B."/>
            <person name="McBride M.J."/>
        </authorList>
    </citation>
    <scope>NUCLEOTIDE SEQUENCE [LARGE SCALE GENOMIC DNA]</scope>
    <source>
        <strain evidence="2">ATCC 33406 / DSM 1761 / CIP 103989 / NBRC 15051 / NCIMB 9469 / D465</strain>
    </source>
</reference>
<dbReference type="Proteomes" id="UP000001822">
    <property type="component" value="Chromosome"/>
</dbReference>
<evidence type="ECO:0000313" key="1">
    <source>
        <dbReference type="EMBL" id="ABG57529.1"/>
    </source>
</evidence>
<dbReference type="OrthoDB" id="982267at2"/>
<sequence>MENFKLDDIHALLPKELTEQGKNRLVNALKQFTGENSDKIYTDFYTASPHEYFLQGDLVREIRFPDWNDKTAEFEKVYYDVILLSNTCDMDDNNTRDIPKKVMVAKVIKLSAFIECIDTAIVKEVDQLIKAVKSQHYTNLFYLPGEDGEEYIAYLDDVSTIYVEELAEMKNELSENRVSILGQFGYYLFILKLSFHLHRLPEQTHRSLT</sequence>
<evidence type="ECO:0000313" key="2">
    <source>
        <dbReference type="Proteomes" id="UP000001822"/>
    </source>
</evidence>
<organism evidence="1 2">
    <name type="scientific">Cytophaga hutchinsonii (strain ATCC 33406 / DSM 1761 / CIP 103989 / NBRC 15051 / NCIMB 9469 / D465)</name>
    <dbReference type="NCBI Taxonomy" id="269798"/>
    <lineage>
        <taxon>Bacteria</taxon>
        <taxon>Pseudomonadati</taxon>
        <taxon>Bacteroidota</taxon>
        <taxon>Cytophagia</taxon>
        <taxon>Cytophagales</taxon>
        <taxon>Cytophagaceae</taxon>
        <taxon>Cytophaga</taxon>
    </lineage>
</organism>
<dbReference type="KEGG" id="chu:CHU_0237"/>
<dbReference type="EMBL" id="CP000383">
    <property type="protein sequence ID" value="ABG57529.1"/>
    <property type="molecule type" value="Genomic_DNA"/>
</dbReference>